<name>A0A7D8UP81_9HELO</name>
<dbReference type="InterPro" id="IPR046373">
    <property type="entry name" value="Acyl-CoA_Oxase/DH_mid-dom_sf"/>
</dbReference>
<feature type="domain" description="Acyl-CoA oxidase/dehydrogenase middle" evidence="16">
    <location>
        <begin position="148"/>
        <end position="253"/>
    </location>
</feature>
<evidence type="ECO:0000256" key="1">
    <source>
        <dbReference type="ARBA" id="ARBA00001201"/>
    </source>
</evidence>
<dbReference type="Pfam" id="PF02770">
    <property type="entry name" value="Acyl-CoA_dh_M"/>
    <property type="match status" value="1"/>
</dbReference>
<dbReference type="InterPro" id="IPR002655">
    <property type="entry name" value="Acyl-CoA_oxidase_C"/>
</dbReference>
<gene>
    <name evidence="19" type="primary">ACX1_0</name>
    <name evidence="19" type="ORF">LCER1_G006655</name>
</gene>
<comment type="caution">
    <text evidence="19">The sequence shown here is derived from an EMBL/GenBank/DDBJ whole genome shotgun (WGS) entry which is preliminary data.</text>
</comment>
<feature type="binding site" evidence="14">
    <location>
        <position position="191"/>
    </location>
    <ligand>
        <name>FAD</name>
        <dbReference type="ChEBI" id="CHEBI:57692"/>
    </ligand>
</feature>
<evidence type="ECO:0000256" key="5">
    <source>
        <dbReference type="ARBA" id="ARBA00006288"/>
    </source>
</evidence>
<dbReference type="SUPFAM" id="SSF47203">
    <property type="entry name" value="Acyl-CoA dehydrogenase C-terminal domain-like"/>
    <property type="match status" value="2"/>
</dbReference>
<dbReference type="Pfam" id="PF22924">
    <property type="entry name" value="ACOX_C_alpha1"/>
    <property type="match status" value="1"/>
</dbReference>
<comment type="catalytic activity">
    <reaction evidence="1">
        <text>a 2,3-saturated acyl-CoA + O2 = a (2E)-enoyl-CoA + H2O2</text>
        <dbReference type="Rhea" id="RHEA:38959"/>
        <dbReference type="ChEBI" id="CHEBI:15379"/>
        <dbReference type="ChEBI" id="CHEBI:16240"/>
        <dbReference type="ChEBI" id="CHEBI:58856"/>
        <dbReference type="ChEBI" id="CHEBI:65111"/>
        <dbReference type="EC" id="1.3.3.6"/>
    </reaction>
</comment>
<keyword evidence="8" id="KW-0276">Fatty acid metabolism</keyword>
<dbReference type="InterPro" id="IPR036250">
    <property type="entry name" value="AcylCo_DH-like_C"/>
</dbReference>
<dbReference type="AlphaFoldDB" id="A0A7D8UP81"/>
<dbReference type="Proteomes" id="UP000481288">
    <property type="component" value="Unassembled WGS sequence"/>
</dbReference>
<evidence type="ECO:0000256" key="3">
    <source>
        <dbReference type="ARBA" id="ARBA00004275"/>
    </source>
</evidence>
<evidence type="ECO:0000259" key="16">
    <source>
        <dbReference type="Pfam" id="PF02770"/>
    </source>
</evidence>
<keyword evidence="7 12" id="KW-0274">FAD</keyword>
<keyword evidence="6 12" id="KW-0285">Flavoprotein</keyword>
<dbReference type="UniPathway" id="UPA00661"/>
<dbReference type="FunFam" id="1.20.140.10:FF:000013">
    <property type="entry name" value="Acyl-coenzyme A oxidase"/>
    <property type="match status" value="1"/>
</dbReference>
<reference evidence="19 20" key="1">
    <citation type="submission" date="2018-05" db="EMBL/GenBank/DDBJ databases">
        <title>Whole genome sequencing for identification of molecular markers to develop diagnostic detection tools for the regulated plant pathogen Lachnellula willkommii.</title>
        <authorList>
            <person name="Giroux E."/>
            <person name="Bilodeau G."/>
        </authorList>
    </citation>
    <scope>NUCLEOTIDE SEQUENCE [LARGE SCALE GENOMIC DNA]</scope>
    <source>
        <strain evidence="19 20">CBS 625.97</strain>
    </source>
</reference>
<feature type="binding site" evidence="14">
    <location>
        <position position="152"/>
    </location>
    <ligand>
        <name>FAD</name>
        <dbReference type="ChEBI" id="CHEBI:57692"/>
    </ligand>
</feature>
<evidence type="ECO:0000256" key="9">
    <source>
        <dbReference type="ARBA" id="ARBA00023002"/>
    </source>
</evidence>
<dbReference type="GO" id="GO:0033540">
    <property type="term" value="P:fatty acid beta-oxidation using acyl-CoA oxidase"/>
    <property type="evidence" value="ECO:0007669"/>
    <property type="project" value="UniProtKB-UniPathway"/>
</dbReference>
<dbReference type="GO" id="GO:0005777">
    <property type="term" value="C:peroxisome"/>
    <property type="evidence" value="ECO:0007669"/>
    <property type="project" value="UniProtKB-SubCell"/>
</dbReference>
<dbReference type="GO" id="GO:0005504">
    <property type="term" value="F:fatty acid binding"/>
    <property type="evidence" value="ECO:0007669"/>
    <property type="project" value="TreeGrafter"/>
</dbReference>
<dbReference type="Pfam" id="PF01756">
    <property type="entry name" value="ACOX"/>
    <property type="match status" value="1"/>
</dbReference>
<dbReference type="Gene3D" id="2.40.110.10">
    <property type="entry name" value="Butyryl-CoA Dehydrogenase, subunit A, domain 2"/>
    <property type="match status" value="1"/>
</dbReference>
<dbReference type="PANTHER" id="PTHR10909:SF250">
    <property type="entry name" value="PEROXISOMAL ACYL-COENZYME A OXIDASE 1"/>
    <property type="match status" value="1"/>
</dbReference>
<organism evidence="19 20">
    <name type="scientific">Lachnellula cervina</name>
    <dbReference type="NCBI Taxonomy" id="1316786"/>
    <lineage>
        <taxon>Eukaryota</taxon>
        <taxon>Fungi</taxon>
        <taxon>Dikarya</taxon>
        <taxon>Ascomycota</taxon>
        <taxon>Pezizomycotina</taxon>
        <taxon>Leotiomycetes</taxon>
        <taxon>Helotiales</taxon>
        <taxon>Lachnaceae</taxon>
        <taxon>Lachnellula</taxon>
    </lineage>
</organism>
<keyword evidence="10" id="KW-0443">Lipid metabolism</keyword>
<evidence type="ECO:0000256" key="7">
    <source>
        <dbReference type="ARBA" id="ARBA00022827"/>
    </source>
</evidence>
<evidence type="ECO:0000256" key="8">
    <source>
        <dbReference type="ARBA" id="ARBA00022832"/>
    </source>
</evidence>
<dbReference type="GO" id="GO:0071949">
    <property type="term" value="F:FAD binding"/>
    <property type="evidence" value="ECO:0007669"/>
    <property type="project" value="InterPro"/>
</dbReference>
<dbReference type="GO" id="GO:0055088">
    <property type="term" value="P:lipid homeostasis"/>
    <property type="evidence" value="ECO:0007669"/>
    <property type="project" value="TreeGrafter"/>
</dbReference>
<dbReference type="OrthoDB" id="538336at2759"/>
<evidence type="ECO:0000259" key="17">
    <source>
        <dbReference type="Pfam" id="PF14749"/>
    </source>
</evidence>
<dbReference type="Gene3D" id="1.20.140.10">
    <property type="entry name" value="Butyryl-CoA Dehydrogenase, subunit A, domain 3"/>
    <property type="match status" value="2"/>
</dbReference>
<dbReference type="SUPFAM" id="SSF56645">
    <property type="entry name" value="Acyl-CoA dehydrogenase NM domain-like"/>
    <property type="match status" value="1"/>
</dbReference>
<evidence type="ECO:0000313" key="19">
    <source>
        <dbReference type="EMBL" id="TVY51863.1"/>
    </source>
</evidence>
<keyword evidence="11" id="KW-0576">Peroxisome</keyword>
<evidence type="ECO:0000256" key="10">
    <source>
        <dbReference type="ARBA" id="ARBA00023098"/>
    </source>
</evidence>
<evidence type="ECO:0000259" key="15">
    <source>
        <dbReference type="Pfam" id="PF01756"/>
    </source>
</evidence>
<evidence type="ECO:0000259" key="18">
    <source>
        <dbReference type="Pfam" id="PF22924"/>
    </source>
</evidence>
<feature type="domain" description="Acyl-CoA oxidase C-terminal" evidence="15">
    <location>
        <begin position="524"/>
        <end position="684"/>
    </location>
</feature>
<dbReference type="InterPro" id="IPR055060">
    <property type="entry name" value="ACOX_C_alpha1"/>
</dbReference>
<evidence type="ECO:0000256" key="12">
    <source>
        <dbReference type="PIRNR" id="PIRNR000168"/>
    </source>
</evidence>
<dbReference type="PANTHER" id="PTHR10909">
    <property type="entry name" value="ELECTRON TRANSPORT OXIDOREDUCTASE"/>
    <property type="match status" value="1"/>
</dbReference>
<dbReference type="FunFam" id="1.20.140.10:FF:000015">
    <property type="entry name" value="Acyl-coenzyme A oxidase"/>
    <property type="match status" value="1"/>
</dbReference>
<sequence>MSPTPQWVKDLKPAPPQGTELLSAERDKSKISVEQLSNFLFTKEVLERQDRVLEILQKEKVFDKSQNYFDGRVDKFKTALARAKRLRQLQVQHKWDRDDYITANDLISEPGPYGLHASMYLTTLEGQGTPEQHKKFLEPAQNYKHIGCYAQTELGHGSNVRGLETTATWNPQDKTFILHSPQLTASKWWIGSLGRTANHAVVMAQLIIDGKPYGPHPFVCQIRDMKTHEPLEGVHVGDIGPKFGYNTMDNGFLLLNKLKIPHINMLAKFSRVDPETNKYVKPSSPSLIYGTLTWVRSTIVLQSGGVLARGVTIATRYAAVRRQFQDRDAPSDANGENQVLNYTMVQFRLANADFDDIVLPLLAATFALHFTGKAMMGLYQENQKTMNANTAKTAKVSSNRGAGPEEISSGSDLLADLHATSCGLKALGSTTAAEGLEVCRRAMGGHGYSSFSGVGSWYADYLPTTTWEGDNYMLTQQVARYLLKSARGVLQGNAPNNDTTKIFTIFLQKQDMGAAHDVLGSDSDLVAAFAWRTSFLTFEALKHRDVEKNSWNSLLVDFWRLSTAHSQYLVVKNFYDALQNESLRYELDPATIDVLHKLFRLYALNTLEKEASEFYSSAAVTVRQIQLARTKSVMKLLEEIRPHALKLVDAWHFPDWQLDSSLGRKDGKVYEDMFYRASELNPLNGLTIDPYPDSDVLVKRDETAKFKSKL</sequence>
<accession>A0A7D8UP81</accession>
<dbReference type="Gene3D" id="1.10.540.10">
    <property type="entry name" value="Acyl-CoA dehydrogenase/oxidase, N-terminal domain"/>
    <property type="match status" value="1"/>
</dbReference>
<dbReference type="InterPro" id="IPR006091">
    <property type="entry name" value="Acyl-CoA_Oxase/DH_mid-dom"/>
</dbReference>
<comment type="cofactor">
    <cofactor evidence="2">
        <name>FAD</name>
        <dbReference type="ChEBI" id="CHEBI:57692"/>
    </cofactor>
</comment>
<dbReference type="FunFam" id="2.40.110.10:FF:000003">
    <property type="entry name" value="Acyl-coenzyme A oxidase"/>
    <property type="match status" value="1"/>
</dbReference>
<comment type="similarity">
    <text evidence="5 12">Belongs to the acyl-CoA oxidase family.</text>
</comment>
<comment type="subcellular location">
    <subcellularLocation>
        <location evidence="3">Peroxisome</location>
    </subcellularLocation>
</comment>
<evidence type="ECO:0000256" key="11">
    <source>
        <dbReference type="ARBA" id="ARBA00023140"/>
    </source>
</evidence>
<evidence type="ECO:0000313" key="20">
    <source>
        <dbReference type="Proteomes" id="UP000481288"/>
    </source>
</evidence>
<evidence type="ECO:0000256" key="6">
    <source>
        <dbReference type="ARBA" id="ARBA00022630"/>
    </source>
</evidence>
<feature type="domain" description="Acyl-CoA oxidase C-alpha1" evidence="18">
    <location>
        <begin position="289"/>
        <end position="483"/>
    </location>
</feature>
<evidence type="ECO:0000256" key="4">
    <source>
        <dbReference type="ARBA" id="ARBA00004846"/>
    </source>
</evidence>
<keyword evidence="9" id="KW-0560">Oxidoreductase</keyword>
<dbReference type="Pfam" id="PF14749">
    <property type="entry name" value="Acyl-CoA_ox_N"/>
    <property type="match status" value="1"/>
</dbReference>
<dbReference type="InterPro" id="IPR037069">
    <property type="entry name" value="AcylCoA_DH/ox_N_sf"/>
</dbReference>
<feature type="domain" description="Acyl-coenzyme A oxidase N-terminal" evidence="17">
    <location>
        <begin position="32"/>
        <end position="146"/>
    </location>
</feature>
<dbReference type="GO" id="GO:0003997">
    <property type="term" value="F:acyl-CoA oxidase activity"/>
    <property type="evidence" value="ECO:0007669"/>
    <property type="project" value="UniProtKB-EC"/>
</dbReference>
<dbReference type="EMBL" id="QGMG01000717">
    <property type="protein sequence ID" value="TVY51863.1"/>
    <property type="molecule type" value="Genomic_DNA"/>
</dbReference>
<comment type="pathway">
    <text evidence="4">Lipid metabolism; peroxisomal fatty acid beta-oxidation.</text>
</comment>
<evidence type="ECO:0000256" key="13">
    <source>
        <dbReference type="PIRSR" id="PIRSR000168-1"/>
    </source>
</evidence>
<dbReference type="InterPro" id="IPR012258">
    <property type="entry name" value="Acyl-CoA_oxidase"/>
</dbReference>
<protein>
    <recommendedName>
        <fullName evidence="12">Acyl-coenzyme A oxidase</fullName>
    </recommendedName>
</protein>
<dbReference type="PIRSF" id="PIRSF000168">
    <property type="entry name" value="Acyl-CoA_oxidase"/>
    <property type="match status" value="1"/>
</dbReference>
<evidence type="ECO:0000256" key="14">
    <source>
        <dbReference type="PIRSR" id="PIRSR000168-2"/>
    </source>
</evidence>
<feature type="active site" description="Proton acceptor" evidence="13">
    <location>
        <position position="468"/>
    </location>
</feature>
<keyword evidence="20" id="KW-1185">Reference proteome</keyword>
<dbReference type="InterPro" id="IPR029320">
    <property type="entry name" value="Acyl-CoA_ox_N"/>
</dbReference>
<evidence type="ECO:0000256" key="2">
    <source>
        <dbReference type="ARBA" id="ARBA00001974"/>
    </source>
</evidence>
<dbReference type="InterPro" id="IPR009100">
    <property type="entry name" value="AcylCoA_DH/oxidase_NM_dom_sf"/>
</dbReference>
<proteinExistence type="inferred from homology"/>